<evidence type="ECO:0000256" key="4">
    <source>
        <dbReference type="ARBA" id="ARBA00038168"/>
    </source>
</evidence>
<evidence type="ECO:0000259" key="5">
    <source>
        <dbReference type="PROSITE" id="PS50255"/>
    </source>
</evidence>
<evidence type="ECO:0000256" key="1">
    <source>
        <dbReference type="ARBA" id="ARBA00022617"/>
    </source>
</evidence>
<dbReference type="PROSITE" id="PS50255">
    <property type="entry name" value="CYTOCHROME_B5_2"/>
    <property type="match status" value="1"/>
</dbReference>
<evidence type="ECO:0000256" key="3">
    <source>
        <dbReference type="ARBA" id="ARBA00023004"/>
    </source>
</evidence>
<name>A0AAN7PPQ7_9COLE</name>
<dbReference type="AlphaFoldDB" id="A0AAN7PPQ7"/>
<dbReference type="InterPro" id="IPR036400">
    <property type="entry name" value="Cyt_B5-like_heme/steroid_sf"/>
</dbReference>
<dbReference type="InterPro" id="IPR050668">
    <property type="entry name" value="Cytochrome_b5"/>
</dbReference>
<dbReference type="Gene3D" id="3.10.120.10">
    <property type="entry name" value="Cytochrome b5-like heme/steroid binding domain"/>
    <property type="match status" value="1"/>
</dbReference>
<keyword evidence="2" id="KW-0479">Metal-binding</keyword>
<dbReference type="SMART" id="SM01117">
    <property type="entry name" value="Cyt-b5"/>
    <property type="match status" value="1"/>
</dbReference>
<protein>
    <recommendedName>
        <fullName evidence="5">Cytochrome b5 heme-binding domain-containing protein</fullName>
    </recommendedName>
</protein>
<proteinExistence type="inferred from homology"/>
<dbReference type="GO" id="GO:0016020">
    <property type="term" value="C:membrane"/>
    <property type="evidence" value="ECO:0007669"/>
    <property type="project" value="TreeGrafter"/>
</dbReference>
<dbReference type="Pfam" id="PF00173">
    <property type="entry name" value="Cyt-b5"/>
    <property type="match status" value="1"/>
</dbReference>
<keyword evidence="1" id="KW-0349">Heme</keyword>
<gene>
    <name evidence="6" type="ORF">RN001_002327</name>
</gene>
<feature type="domain" description="Cytochrome b5 heme-binding" evidence="5">
    <location>
        <begin position="4"/>
        <end position="84"/>
    </location>
</feature>
<comment type="caution">
    <text evidence="6">The sequence shown here is derived from an EMBL/GenBank/DDBJ whole genome shotgun (WGS) entry which is preliminary data.</text>
</comment>
<evidence type="ECO:0000313" key="6">
    <source>
        <dbReference type="EMBL" id="KAK4886056.1"/>
    </source>
</evidence>
<dbReference type="Proteomes" id="UP001353858">
    <property type="component" value="Unassembled WGS sequence"/>
</dbReference>
<dbReference type="GO" id="GO:0020037">
    <property type="term" value="F:heme binding"/>
    <property type="evidence" value="ECO:0007669"/>
    <property type="project" value="TreeGrafter"/>
</dbReference>
<keyword evidence="3" id="KW-0408">Iron</keyword>
<accession>A0AAN7PPQ7</accession>
<dbReference type="GO" id="GO:0046872">
    <property type="term" value="F:metal ion binding"/>
    <property type="evidence" value="ECO:0007669"/>
    <property type="project" value="UniProtKB-KW"/>
</dbReference>
<organism evidence="6 7">
    <name type="scientific">Aquatica leii</name>
    <dbReference type="NCBI Taxonomy" id="1421715"/>
    <lineage>
        <taxon>Eukaryota</taxon>
        <taxon>Metazoa</taxon>
        <taxon>Ecdysozoa</taxon>
        <taxon>Arthropoda</taxon>
        <taxon>Hexapoda</taxon>
        <taxon>Insecta</taxon>
        <taxon>Pterygota</taxon>
        <taxon>Neoptera</taxon>
        <taxon>Endopterygota</taxon>
        <taxon>Coleoptera</taxon>
        <taxon>Polyphaga</taxon>
        <taxon>Elateriformia</taxon>
        <taxon>Elateroidea</taxon>
        <taxon>Lampyridae</taxon>
        <taxon>Luciolinae</taxon>
        <taxon>Aquatica</taxon>
    </lineage>
</organism>
<keyword evidence="7" id="KW-1185">Reference proteome</keyword>
<comment type="similarity">
    <text evidence="4">Belongs to the cytochrome b5 family.</text>
</comment>
<dbReference type="InterPro" id="IPR001199">
    <property type="entry name" value="Cyt_B5-like_heme/steroid-bd"/>
</dbReference>
<reference evidence="7" key="1">
    <citation type="submission" date="2023-01" db="EMBL/GenBank/DDBJ databases">
        <title>Key to firefly adult light organ development and bioluminescence: homeobox transcription factors regulate luciferase expression and transportation to peroxisome.</title>
        <authorList>
            <person name="Fu X."/>
        </authorList>
    </citation>
    <scope>NUCLEOTIDE SEQUENCE [LARGE SCALE GENOMIC DNA]</scope>
</reference>
<dbReference type="EMBL" id="JARPUR010000001">
    <property type="protein sequence ID" value="KAK4886056.1"/>
    <property type="molecule type" value="Genomic_DNA"/>
</dbReference>
<evidence type="ECO:0000313" key="7">
    <source>
        <dbReference type="Proteomes" id="UP001353858"/>
    </source>
</evidence>
<dbReference type="PANTHER" id="PTHR19359">
    <property type="entry name" value="CYTOCHROME B5"/>
    <property type="match status" value="1"/>
</dbReference>
<sequence>MSTAVYYSIEEVSKNNGKNGSQIWIIINNCVYNVTEYLANNKHPGGTDLIEEYAGRNATKAFNEIGHSADAKNLLKTFKIGELVQNEVPEELKKSHTIVINNKNKQNRNCLSTITCGLFH</sequence>
<evidence type="ECO:0000256" key="2">
    <source>
        <dbReference type="ARBA" id="ARBA00022723"/>
    </source>
</evidence>
<dbReference type="PANTHER" id="PTHR19359:SF95">
    <property type="entry name" value="CYTOCHROME B5 TYPE B"/>
    <property type="match status" value="1"/>
</dbReference>
<dbReference type="SUPFAM" id="SSF55856">
    <property type="entry name" value="Cytochrome b5-like heme/steroid binding domain"/>
    <property type="match status" value="1"/>
</dbReference>